<dbReference type="InterPro" id="IPR052960">
    <property type="entry name" value="GlcN6P_deaminase-like"/>
</dbReference>
<dbReference type="AlphaFoldDB" id="N6W8B0"/>
<dbReference type="eggNOG" id="COG0363">
    <property type="taxonomic scope" value="Bacteria"/>
</dbReference>
<evidence type="ECO:0000313" key="2">
    <source>
        <dbReference type="Proteomes" id="UP000013015"/>
    </source>
</evidence>
<keyword evidence="2" id="KW-1185">Reference proteome</keyword>
<organism evidence="1 2">
    <name type="scientific">Schaalia cardiffensis F0333</name>
    <dbReference type="NCBI Taxonomy" id="888050"/>
    <lineage>
        <taxon>Bacteria</taxon>
        <taxon>Bacillati</taxon>
        <taxon>Actinomycetota</taxon>
        <taxon>Actinomycetes</taxon>
        <taxon>Actinomycetales</taxon>
        <taxon>Actinomycetaceae</taxon>
        <taxon>Schaalia</taxon>
    </lineage>
</organism>
<dbReference type="EMBL" id="AQHZ01000007">
    <property type="protein sequence ID" value="ENO18790.1"/>
    <property type="molecule type" value="Genomic_DNA"/>
</dbReference>
<gene>
    <name evidence="1" type="ORF">HMPREF9004_0460</name>
</gene>
<accession>N6W8B0</accession>
<dbReference type="Gene3D" id="3.40.50.1360">
    <property type="match status" value="1"/>
</dbReference>
<name>N6W8B0_9ACTO</name>
<evidence type="ECO:0000313" key="1">
    <source>
        <dbReference type="EMBL" id="ENO18790.1"/>
    </source>
</evidence>
<proteinExistence type="predicted"/>
<dbReference type="PATRIC" id="fig|888050.3.peg.448"/>
<dbReference type="InterPro" id="IPR037171">
    <property type="entry name" value="NagB/RpiA_transferase-like"/>
</dbReference>
<dbReference type="HOGENOM" id="CLU_076838_0_0_11"/>
<dbReference type="PANTHER" id="PTHR42892">
    <property type="entry name" value="GLUCOSAMINE-6-PHOSPHATE DEAMINASE-LIKE PROTEIN BT_0258-RELATED"/>
    <property type="match status" value="1"/>
</dbReference>
<reference evidence="1 2" key="1">
    <citation type="submission" date="2013-03" db="EMBL/GenBank/DDBJ databases">
        <title>Reference genome for the Human Microbiome Project.</title>
        <authorList>
            <person name="Aqrawi P."/>
            <person name="Ayvaz T."/>
            <person name="Bess C."/>
            <person name="Blankenburg K."/>
            <person name="Coyle M."/>
            <person name="Deng J."/>
            <person name="Forbes L."/>
            <person name="Fowler G."/>
            <person name="Francisco L."/>
            <person name="Fu Q."/>
            <person name="Gibbs R."/>
            <person name="Gross S."/>
            <person name="Gubbala S."/>
            <person name="Hale W."/>
            <person name="Hemphill L."/>
            <person name="Highlander S."/>
            <person name="Hirani K."/>
            <person name="Jackson L."/>
            <person name="Jakkamsetti A."/>
            <person name="Javaid M."/>
            <person name="Jayaseelan J.C."/>
            <person name="Jiang H."/>
            <person name="Joshi V."/>
            <person name="Korchina V."/>
            <person name="Kovar C."/>
            <person name="Lara F."/>
            <person name="Lee S."/>
            <person name="Liu Y."/>
            <person name="Mata R."/>
            <person name="Mathew T."/>
            <person name="Munidasa M."/>
            <person name="Muzny D."/>
            <person name="Nazareth L."/>
            <person name="Ngo R."/>
            <person name="Nguyen L."/>
            <person name="Nguyen N."/>
            <person name="Okwuonu G."/>
            <person name="Ongeri F."/>
            <person name="Palculict T."/>
            <person name="Patil S."/>
            <person name="Petrosino J."/>
            <person name="Pham C."/>
            <person name="Pham P."/>
            <person name="Pu L.-L."/>
            <person name="Qin X."/>
            <person name="Qu J."/>
            <person name="Reid J."/>
            <person name="Ross M."/>
            <person name="Ruth R."/>
            <person name="Saada N."/>
            <person name="San Lucas F."/>
            <person name="Santibanez J."/>
            <person name="Shang Y."/>
            <person name="Simmons D."/>
            <person name="Song X.-Z."/>
            <person name="Tang L.-Y."/>
            <person name="Thornton R."/>
            <person name="Warren J."/>
            <person name="Weissenberger G."/>
            <person name="Wilczek-Boney K."/>
            <person name="Worley K."/>
            <person name="Youmans B."/>
            <person name="Zhang J."/>
            <person name="Zhang L."/>
            <person name="Zhao Z."/>
            <person name="Zhou C."/>
            <person name="Zhu D."/>
            <person name="Zhu Y."/>
        </authorList>
    </citation>
    <scope>NUCLEOTIDE SEQUENCE [LARGE SCALE GENOMIC DNA]</scope>
    <source>
        <strain evidence="1 2">F0333</strain>
    </source>
</reference>
<dbReference type="PANTHER" id="PTHR42892:SF1">
    <property type="entry name" value="GLUCOSAMINE-6-PHOSPHATE ISOMERASE"/>
    <property type="match status" value="1"/>
</dbReference>
<dbReference type="STRING" id="888050.HMPREF9004_0460"/>
<sequence>MVAPMTFNERFAPADFIPFRDRDAIDRVNALTGEEFLHHDNPGVRIRVVSDAGLNTMMVSDMVGEIVRAKVEGRRCVLVLPNPNPAYREVARILNAVRMDLSHVTTFNMDEWADEDGNVAGLEYRQSFIASTKRFFWDELDPELRMPAEQFIHPTTENISRYSEMIEEAGGADVVYTGPGWTGHLAFVEPGAEFSADLDEFLTQGARIVTLHPLTIAQNSLHGSFGASGDVASVPPKAATIGPLDVVRAKRRVEMHGITTRGTFSSWQRTASRLAIHGPVTPLVPTSIMQLLGADFYVTEKIAAPVVCDFESQY</sequence>
<protein>
    <recommendedName>
        <fullName evidence="3">Glucosamine-6-phosphate deaminase</fullName>
    </recommendedName>
</protein>
<comment type="caution">
    <text evidence="1">The sequence shown here is derived from an EMBL/GenBank/DDBJ whole genome shotgun (WGS) entry which is preliminary data.</text>
</comment>
<dbReference type="Proteomes" id="UP000013015">
    <property type="component" value="Unassembled WGS sequence"/>
</dbReference>
<dbReference type="SUPFAM" id="SSF100950">
    <property type="entry name" value="NagB/RpiA/CoA transferase-like"/>
    <property type="match status" value="1"/>
</dbReference>
<evidence type="ECO:0008006" key="3">
    <source>
        <dbReference type="Google" id="ProtNLM"/>
    </source>
</evidence>